<dbReference type="PROSITE" id="PS00061">
    <property type="entry name" value="ADH_SHORT"/>
    <property type="match status" value="1"/>
</dbReference>
<evidence type="ECO:0000313" key="5">
    <source>
        <dbReference type="Proteomes" id="UP000013201"/>
    </source>
</evidence>
<evidence type="ECO:0000256" key="3">
    <source>
        <dbReference type="RuleBase" id="RU000363"/>
    </source>
</evidence>
<proteinExistence type="inferred from homology"/>
<organism evidence="4 5">
    <name type="scientific">Sphingobium indicum BiD32</name>
    <dbReference type="NCBI Taxonomy" id="1301087"/>
    <lineage>
        <taxon>Bacteria</taxon>
        <taxon>Pseudomonadati</taxon>
        <taxon>Pseudomonadota</taxon>
        <taxon>Alphaproteobacteria</taxon>
        <taxon>Sphingomonadales</taxon>
        <taxon>Sphingomonadaceae</taxon>
        <taxon>Sphingobium</taxon>
    </lineage>
</organism>
<dbReference type="GO" id="GO:0016491">
    <property type="term" value="F:oxidoreductase activity"/>
    <property type="evidence" value="ECO:0007669"/>
    <property type="project" value="UniProtKB-KW"/>
</dbReference>
<reference evidence="5" key="2">
    <citation type="submission" date="2013-04" db="EMBL/GenBank/DDBJ databases">
        <title>Bisphenol A degrading Sphingobium sp. strain BiD32.</title>
        <authorList>
            <person name="Nielsen J.L."/>
            <person name="Zhou N.A."/>
            <person name="Kjeldal H."/>
        </authorList>
    </citation>
    <scope>NUCLEOTIDE SEQUENCE [LARGE SCALE GENOMIC DNA]</scope>
    <source>
        <strain evidence="5">BiD32</strain>
    </source>
</reference>
<dbReference type="PANTHER" id="PTHR24321">
    <property type="entry name" value="DEHYDROGENASES, SHORT CHAIN"/>
    <property type="match status" value="1"/>
</dbReference>
<dbReference type="InterPro" id="IPR036291">
    <property type="entry name" value="NAD(P)-bd_dom_sf"/>
</dbReference>
<evidence type="ECO:0000313" key="4">
    <source>
        <dbReference type="EMBL" id="CCW17910.1"/>
    </source>
</evidence>
<protein>
    <submittedName>
        <fullName evidence="4">COG1028: Dehydrogenases with different specificities (Related to short-chain alcohol dehydrogenases)</fullName>
    </submittedName>
</protein>
<dbReference type="PANTHER" id="PTHR24321:SF8">
    <property type="entry name" value="ESTRADIOL 17-BETA-DEHYDROGENASE 8-RELATED"/>
    <property type="match status" value="1"/>
</dbReference>
<sequence>MEKGRAMAGIVAVTGAAGALGRKAVEILAAAGWSVVGIDLGDVAPDGVALALGGVDLTDEGAVTAAAAQIESELGRLDGLVNIAGGFAWETVADGSVATWDRLYAMNVRTGLIASRALLPLLRASQGAIVNIGAAASVKAGAGMGAYAASKSGVARLTEALAEELKEEGVRVNAILPSILDTPANRADMPDADFAKWVSPAQLAGVVAFLLSADAMPITGALIPVTGRV</sequence>
<dbReference type="InterPro" id="IPR020904">
    <property type="entry name" value="Sc_DH/Rdtase_CS"/>
</dbReference>
<dbReference type="PRINTS" id="PR00080">
    <property type="entry name" value="SDRFAMILY"/>
</dbReference>
<comment type="caution">
    <text evidence="4">The sequence shown here is derived from an EMBL/GenBank/DDBJ whole genome shotgun (WGS) entry which is preliminary data.</text>
</comment>
<keyword evidence="5" id="KW-1185">Reference proteome</keyword>
<comment type="similarity">
    <text evidence="1 3">Belongs to the short-chain dehydrogenases/reductases (SDR) family.</text>
</comment>
<reference evidence="4 5" key="1">
    <citation type="submission" date="2013-03" db="EMBL/GenBank/DDBJ databases">
        <authorList>
            <person name="Le V."/>
        </authorList>
    </citation>
    <scope>NUCLEOTIDE SEQUENCE [LARGE SCALE GENOMIC DNA]</scope>
    <source>
        <strain evidence="4 5">BiD32</strain>
    </source>
</reference>
<evidence type="ECO:0000256" key="1">
    <source>
        <dbReference type="ARBA" id="ARBA00006484"/>
    </source>
</evidence>
<keyword evidence="2" id="KW-0560">Oxidoreductase</keyword>
<dbReference type="PRINTS" id="PR00081">
    <property type="entry name" value="GDHRDH"/>
</dbReference>
<dbReference type="Pfam" id="PF00106">
    <property type="entry name" value="adh_short"/>
    <property type="match status" value="1"/>
</dbReference>
<dbReference type="AlphaFoldDB" id="N1MKZ4"/>
<name>N1MKZ4_9SPHN</name>
<dbReference type="Gene3D" id="3.40.50.720">
    <property type="entry name" value="NAD(P)-binding Rossmann-like Domain"/>
    <property type="match status" value="1"/>
</dbReference>
<accession>N1MKZ4</accession>
<dbReference type="InterPro" id="IPR002347">
    <property type="entry name" value="SDR_fam"/>
</dbReference>
<dbReference type="SUPFAM" id="SSF51735">
    <property type="entry name" value="NAD(P)-binding Rossmann-fold domains"/>
    <property type="match status" value="1"/>
</dbReference>
<dbReference type="EMBL" id="CAVK010000108">
    <property type="protein sequence ID" value="CCW17910.1"/>
    <property type="molecule type" value="Genomic_DNA"/>
</dbReference>
<gene>
    <name evidence="4" type="ORF">EBBID32_22590</name>
</gene>
<evidence type="ECO:0000256" key="2">
    <source>
        <dbReference type="ARBA" id="ARBA00023002"/>
    </source>
</evidence>
<dbReference type="Proteomes" id="UP000013201">
    <property type="component" value="Unassembled WGS sequence"/>
</dbReference>